<proteinExistence type="predicted"/>
<organism evidence="1 2">
    <name type="scientific">Aphis craccivora</name>
    <name type="common">Cowpea aphid</name>
    <dbReference type="NCBI Taxonomy" id="307492"/>
    <lineage>
        <taxon>Eukaryota</taxon>
        <taxon>Metazoa</taxon>
        <taxon>Ecdysozoa</taxon>
        <taxon>Arthropoda</taxon>
        <taxon>Hexapoda</taxon>
        <taxon>Insecta</taxon>
        <taxon>Pterygota</taxon>
        <taxon>Neoptera</taxon>
        <taxon>Paraneoptera</taxon>
        <taxon>Hemiptera</taxon>
        <taxon>Sternorrhyncha</taxon>
        <taxon>Aphidomorpha</taxon>
        <taxon>Aphidoidea</taxon>
        <taxon>Aphididae</taxon>
        <taxon>Aphidini</taxon>
        <taxon>Aphis</taxon>
        <taxon>Aphis</taxon>
    </lineage>
</organism>
<reference evidence="1 2" key="1">
    <citation type="submission" date="2019-08" db="EMBL/GenBank/DDBJ databases">
        <title>Whole genome of Aphis craccivora.</title>
        <authorList>
            <person name="Voronova N.V."/>
            <person name="Shulinski R.S."/>
            <person name="Bandarenka Y.V."/>
            <person name="Zhorov D.G."/>
            <person name="Warner D."/>
        </authorList>
    </citation>
    <scope>NUCLEOTIDE SEQUENCE [LARGE SCALE GENOMIC DNA]</scope>
    <source>
        <strain evidence="1">180601</strain>
        <tissue evidence="1">Whole Body</tissue>
    </source>
</reference>
<protein>
    <submittedName>
        <fullName evidence="1">DUF4806 domain-containing protein</fullName>
    </submittedName>
</protein>
<dbReference type="Proteomes" id="UP000478052">
    <property type="component" value="Unassembled WGS sequence"/>
</dbReference>
<accession>A0A6G0WGJ5</accession>
<dbReference type="AlphaFoldDB" id="A0A6G0WGJ5"/>
<evidence type="ECO:0000313" key="1">
    <source>
        <dbReference type="EMBL" id="KAF0726263.1"/>
    </source>
</evidence>
<comment type="caution">
    <text evidence="1">The sequence shown here is derived from an EMBL/GenBank/DDBJ whole genome shotgun (WGS) entry which is preliminary data.</text>
</comment>
<name>A0A6G0WGJ5_APHCR</name>
<gene>
    <name evidence="1" type="ORF">FWK35_00020244</name>
</gene>
<dbReference type="OrthoDB" id="6629637at2759"/>
<keyword evidence="2" id="KW-1185">Reference proteome</keyword>
<evidence type="ECO:0000313" key="2">
    <source>
        <dbReference type="Proteomes" id="UP000478052"/>
    </source>
</evidence>
<sequence length="70" mass="8115">MSKLFTNSFLSQYSFSGKKGKKKFCDLFILPIILKSIKKQLKFKNTSDHEIEEPIKLYLAQAPFANTNKK</sequence>
<dbReference type="EMBL" id="VUJU01008755">
    <property type="protein sequence ID" value="KAF0726263.1"/>
    <property type="molecule type" value="Genomic_DNA"/>
</dbReference>